<evidence type="ECO:0000313" key="2">
    <source>
        <dbReference type="EMBL" id="KAK6533640.1"/>
    </source>
</evidence>
<gene>
    <name evidence="2" type="ORF">TWF694_002575</name>
</gene>
<protein>
    <recommendedName>
        <fullName evidence="1">F-box domain-containing protein</fullName>
    </recommendedName>
</protein>
<name>A0AAV9X2I0_9PEZI</name>
<dbReference type="EMBL" id="JAVHJO010000011">
    <property type="protein sequence ID" value="KAK6533640.1"/>
    <property type="molecule type" value="Genomic_DNA"/>
</dbReference>
<dbReference type="InterPro" id="IPR036047">
    <property type="entry name" value="F-box-like_dom_sf"/>
</dbReference>
<dbReference type="Proteomes" id="UP001365542">
    <property type="component" value="Unassembled WGS sequence"/>
</dbReference>
<accession>A0AAV9X2I0</accession>
<feature type="domain" description="F-box" evidence="1">
    <location>
        <begin position="26"/>
        <end position="66"/>
    </location>
</feature>
<dbReference type="SUPFAM" id="SSF81383">
    <property type="entry name" value="F-box domain"/>
    <property type="match status" value="1"/>
</dbReference>
<organism evidence="2 3">
    <name type="scientific">Orbilia ellipsospora</name>
    <dbReference type="NCBI Taxonomy" id="2528407"/>
    <lineage>
        <taxon>Eukaryota</taxon>
        <taxon>Fungi</taxon>
        <taxon>Dikarya</taxon>
        <taxon>Ascomycota</taxon>
        <taxon>Pezizomycotina</taxon>
        <taxon>Orbiliomycetes</taxon>
        <taxon>Orbiliales</taxon>
        <taxon>Orbiliaceae</taxon>
        <taxon>Orbilia</taxon>
    </lineage>
</organism>
<dbReference type="Gene3D" id="1.20.1280.50">
    <property type="match status" value="1"/>
</dbReference>
<keyword evidence="3" id="KW-1185">Reference proteome</keyword>
<sequence length="340" mass="39363">MVSEKPAEQKVEFDTRRPSIVKITVIPELLERVLLEVPAIELILSCRRVCKTWRDLIDTTSPQLKRYSTSGLGEYEDDDPNHKSEILTPLAIQVLGMFWKTLARELIVWKPRKEQSHQRHHRRNRVAEKILCYTDDEESEDPFGGSNGKACYRLFCYCVALPVYLPVTLFEMFVYDKVAEKCVEKSRTRMMQKRQRTIQKIFDRFAPIASKLRIFRKEETANSNFVCDGLRRCGRLYYSYWWDQRLEISNANDRIPASTFKIMMYLGESIHKAILDGDPNSKGAEFLLLTLTYRSGSVGEESGDIAAGSLERTLVEELRWKLRAPYALEVGKPGLDYGID</sequence>
<reference evidence="2 3" key="1">
    <citation type="submission" date="2019-10" db="EMBL/GenBank/DDBJ databases">
        <authorList>
            <person name="Palmer J.M."/>
        </authorList>
    </citation>
    <scope>NUCLEOTIDE SEQUENCE [LARGE SCALE GENOMIC DNA]</scope>
    <source>
        <strain evidence="2 3">TWF694</strain>
    </source>
</reference>
<dbReference type="AlphaFoldDB" id="A0AAV9X2I0"/>
<proteinExistence type="predicted"/>
<comment type="caution">
    <text evidence="2">The sequence shown here is derived from an EMBL/GenBank/DDBJ whole genome shotgun (WGS) entry which is preliminary data.</text>
</comment>
<dbReference type="SMART" id="SM00256">
    <property type="entry name" value="FBOX"/>
    <property type="match status" value="1"/>
</dbReference>
<dbReference type="InterPro" id="IPR001810">
    <property type="entry name" value="F-box_dom"/>
</dbReference>
<dbReference type="Pfam" id="PF00646">
    <property type="entry name" value="F-box"/>
    <property type="match status" value="1"/>
</dbReference>
<evidence type="ECO:0000259" key="1">
    <source>
        <dbReference type="SMART" id="SM00256"/>
    </source>
</evidence>
<evidence type="ECO:0000313" key="3">
    <source>
        <dbReference type="Proteomes" id="UP001365542"/>
    </source>
</evidence>